<keyword evidence="2" id="KW-0813">Transport</keyword>
<sequence length="51" mass="5365">ENGAGKTTLLKILCGLTSPSFGDLKINGLNYKENGNQIKEIIGVSADENVS</sequence>
<evidence type="ECO:0000256" key="1">
    <source>
        <dbReference type="ARBA" id="ARBA00005417"/>
    </source>
</evidence>
<organism evidence="6">
    <name type="scientific">marine sediment metagenome</name>
    <dbReference type="NCBI Taxonomy" id="412755"/>
    <lineage>
        <taxon>unclassified sequences</taxon>
        <taxon>metagenomes</taxon>
        <taxon>ecological metagenomes</taxon>
    </lineage>
</organism>
<dbReference type="PANTHER" id="PTHR42711">
    <property type="entry name" value="ABC TRANSPORTER ATP-BINDING PROTEIN"/>
    <property type="match status" value="1"/>
</dbReference>
<evidence type="ECO:0000313" key="6">
    <source>
        <dbReference type="EMBL" id="GAG71706.1"/>
    </source>
</evidence>
<gene>
    <name evidence="6" type="ORF">S01H4_15812</name>
</gene>
<feature type="non-terminal residue" evidence="6">
    <location>
        <position position="1"/>
    </location>
</feature>
<dbReference type="SUPFAM" id="SSF52540">
    <property type="entry name" value="P-loop containing nucleoside triphosphate hydrolases"/>
    <property type="match status" value="1"/>
</dbReference>
<keyword evidence="3" id="KW-0547">Nucleotide-binding</keyword>
<evidence type="ECO:0000259" key="5">
    <source>
        <dbReference type="Pfam" id="PF00005"/>
    </source>
</evidence>
<proteinExistence type="inferred from homology"/>
<name>X1BI26_9ZZZZ</name>
<evidence type="ECO:0000256" key="4">
    <source>
        <dbReference type="ARBA" id="ARBA00022840"/>
    </source>
</evidence>
<feature type="domain" description="ABC transporter" evidence="5">
    <location>
        <begin position="1"/>
        <end position="41"/>
    </location>
</feature>
<protein>
    <recommendedName>
        <fullName evidence="5">ABC transporter domain-containing protein</fullName>
    </recommendedName>
</protein>
<reference evidence="6" key="1">
    <citation type="journal article" date="2014" name="Front. Microbiol.">
        <title>High frequency of phylogenetically diverse reductive dehalogenase-homologous genes in deep subseafloor sedimentary metagenomes.</title>
        <authorList>
            <person name="Kawai M."/>
            <person name="Futagami T."/>
            <person name="Toyoda A."/>
            <person name="Takaki Y."/>
            <person name="Nishi S."/>
            <person name="Hori S."/>
            <person name="Arai W."/>
            <person name="Tsubouchi T."/>
            <person name="Morono Y."/>
            <person name="Uchiyama I."/>
            <person name="Ito T."/>
            <person name="Fujiyama A."/>
            <person name="Inagaki F."/>
            <person name="Takami H."/>
        </authorList>
    </citation>
    <scope>NUCLEOTIDE SEQUENCE</scope>
    <source>
        <strain evidence="6">Expedition CK06-06</strain>
    </source>
</reference>
<dbReference type="Gene3D" id="3.40.50.300">
    <property type="entry name" value="P-loop containing nucleotide triphosphate hydrolases"/>
    <property type="match status" value="1"/>
</dbReference>
<keyword evidence="4" id="KW-0067">ATP-binding</keyword>
<dbReference type="Pfam" id="PF00005">
    <property type="entry name" value="ABC_tran"/>
    <property type="match status" value="1"/>
</dbReference>
<evidence type="ECO:0000256" key="2">
    <source>
        <dbReference type="ARBA" id="ARBA00022448"/>
    </source>
</evidence>
<comment type="similarity">
    <text evidence="1">Belongs to the ABC transporter superfamily.</text>
</comment>
<dbReference type="InterPro" id="IPR003439">
    <property type="entry name" value="ABC_transporter-like_ATP-bd"/>
</dbReference>
<evidence type="ECO:0000256" key="3">
    <source>
        <dbReference type="ARBA" id="ARBA00022741"/>
    </source>
</evidence>
<dbReference type="PANTHER" id="PTHR42711:SF5">
    <property type="entry name" value="ABC TRANSPORTER ATP-BINDING PROTEIN NATA"/>
    <property type="match status" value="1"/>
</dbReference>
<dbReference type="GO" id="GO:0016887">
    <property type="term" value="F:ATP hydrolysis activity"/>
    <property type="evidence" value="ECO:0007669"/>
    <property type="project" value="InterPro"/>
</dbReference>
<dbReference type="AlphaFoldDB" id="X1BI26"/>
<accession>X1BI26</accession>
<dbReference type="InterPro" id="IPR027417">
    <property type="entry name" value="P-loop_NTPase"/>
</dbReference>
<dbReference type="InterPro" id="IPR050763">
    <property type="entry name" value="ABC_transporter_ATP-binding"/>
</dbReference>
<dbReference type="GO" id="GO:0005524">
    <property type="term" value="F:ATP binding"/>
    <property type="evidence" value="ECO:0007669"/>
    <property type="project" value="UniProtKB-KW"/>
</dbReference>
<dbReference type="EMBL" id="BART01006933">
    <property type="protein sequence ID" value="GAG71706.1"/>
    <property type="molecule type" value="Genomic_DNA"/>
</dbReference>
<comment type="caution">
    <text evidence="6">The sequence shown here is derived from an EMBL/GenBank/DDBJ whole genome shotgun (WGS) entry which is preliminary data.</text>
</comment>